<evidence type="ECO:0000313" key="4">
    <source>
        <dbReference type="Proteomes" id="UP000595897"/>
    </source>
</evidence>
<protein>
    <recommendedName>
        <fullName evidence="5">YbbR domain-containing protein</fullName>
    </recommendedName>
</protein>
<feature type="compositionally biased region" description="Basic and acidic residues" evidence="1">
    <location>
        <begin position="406"/>
        <end position="420"/>
    </location>
</feature>
<gene>
    <name evidence="3" type="ORF">bsdtb5_10730</name>
</gene>
<keyword evidence="2" id="KW-0472">Membrane</keyword>
<feature type="region of interest" description="Disordered" evidence="1">
    <location>
        <begin position="406"/>
        <end position="482"/>
    </location>
</feature>
<organism evidence="3 4">
    <name type="scientific">Anaeromicropila herbilytica</name>
    <dbReference type="NCBI Taxonomy" id="2785025"/>
    <lineage>
        <taxon>Bacteria</taxon>
        <taxon>Bacillati</taxon>
        <taxon>Bacillota</taxon>
        <taxon>Clostridia</taxon>
        <taxon>Lachnospirales</taxon>
        <taxon>Lachnospiraceae</taxon>
        <taxon>Anaeromicropila</taxon>
    </lineage>
</organism>
<dbReference type="Proteomes" id="UP000595897">
    <property type="component" value="Chromosome"/>
</dbReference>
<evidence type="ECO:0000256" key="2">
    <source>
        <dbReference type="SAM" id="Phobius"/>
    </source>
</evidence>
<dbReference type="Gene3D" id="2.170.120.30">
    <property type="match status" value="2"/>
</dbReference>
<dbReference type="RefSeq" id="WP_271715040.1">
    <property type="nucleotide sequence ID" value="NZ_AP024169.1"/>
</dbReference>
<dbReference type="AlphaFoldDB" id="A0A7R7IBL8"/>
<keyword evidence="2" id="KW-1133">Transmembrane helix</keyword>
<accession>A0A7R7IBL8</accession>
<keyword evidence="2" id="KW-0812">Transmembrane</keyword>
<evidence type="ECO:0000313" key="3">
    <source>
        <dbReference type="EMBL" id="BCN29778.1"/>
    </source>
</evidence>
<evidence type="ECO:0000256" key="1">
    <source>
        <dbReference type="SAM" id="MobiDB-lite"/>
    </source>
</evidence>
<feature type="compositionally biased region" description="Low complexity" evidence="1">
    <location>
        <begin position="421"/>
        <end position="441"/>
    </location>
</feature>
<dbReference type="Pfam" id="PF07949">
    <property type="entry name" value="YbbR"/>
    <property type="match status" value="3"/>
</dbReference>
<dbReference type="InterPro" id="IPR012505">
    <property type="entry name" value="YbbR"/>
</dbReference>
<dbReference type="Gene3D" id="2.170.120.40">
    <property type="entry name" value="YbbR-like domain"/>
    <property type="match status" value="2"/>
</dbReference>
<feature type="compositionally biased region" description="Low complexity" evidence="1">
    <location>
        <begin position="459"/>
        <end position="482"/>
    </location>
</feature>
<dbReference type="EMBL" id="AP024169">
    <property type="protein sequence ID" value="BCN29778.1"/>
    <property type="molecule type" value="Genomic_DNA"/>
</dbReference>
<dbReference type="InterPro" id="IPR053154">
    <property type="entry name" value="c-di-AMP_regulator"/>
</dbReference>
<evidence type="ECO:0008006" key="5">
    <source>
        <dbReference type="Google" id="ProtNLM"/>
    </source>
</evidence>
<sequence>MKEKLTKNLGMKILSFAIALVCWIVIINIDDPVITRTFPGIPVDIINEDSINSLNQVYEVKEGDVVNVTIKGKKSVIDSLTTADIKAEADLSKLSKVNAVPIRAYITKQIDGAIELSLGRVDTLRVSLEDVAKKQFQVTVEQKGEVQDGYSVGTIRVKPNLIKVSGAKSKISSIEEVRVTLDVSNASGKIDEYLEPKVYDRNGYQIDSSNLKFSSNAVKVTADLLETKTIPLLINVSGKPANGYKYISIDYEPKKITIAGKQKYLDDMKYLAIKLDISKASENIEEEVNLEDYLPDGIKIAGDKQTAMVNITIDKLVKKSISLNVNDLEVRNIPSNMSFSYIKKGMLSLRVQGVSKDLDNLVISKLNPYIDLKGLKKGTYTVEVKFNAPDNIVILSKIMVKIQLVDEDKTSSSSDNKNDSTSDTNIEDTPSPSPSPTQSSESSKDKSDGNDLNQQETPSASDSNIESDNSNNESKSNTSSNN</sequence>
<name>A0A7R7IBL8_9FIRM</name>
<dbReference type="PANTHER" id="PTHR37804">
    <property type="entry name" value="CDAA REGULATORY PROTEIN CDAR"/>
    <property type="match status" value="1"/>
</dbReference>
<dbReference type="KEGG" id="ahb:bsdtb5_10730"/>
<keyword evidence="4" id="KW-1185">Reference proteome</keyword>
<feature type="transmembrane region" description="Helical" evidence="2">
    <location>
        <begin position="9"/>
        <end position="29"/>
    </location>
</feature>
<reference evidence="3 4" key="1">
    <citation type="submission" date="2020-11" db="EMBL/GenBank/DDBJ databases">
        <title>Draft genome sequencing of a Lachnospiraceae strain isolated from anoxic soil subjected to BSD treatment.</title>
        <authorList>
            <person name="Uek A."/>
            <person name="Tonouchi A."/>
        </authorList>
    </citation>
    <scope>NUCLEOTIDE SEQUENCE [LARGE SCALE GENOMIC DNA]</scope>
    <source>
        <strain evidence="3 4">TB5</strain>
    </source>
</reference>
<proteinExistence type="predicted"/>
<dbReference type="PANTHER" id="PTHR37804:SF1">
    <property type="entry name" value="CDAA REGULATORY PROTEIN CDAR"/>
    <property type="match status" value="1"/>
</dbReference>